<sequence length="126" mass="14018">MMDSRRERLGGKMVADSFRGKPAVLQNTSALSVLLTHLAESGWLPHEVLQGSEWLYAPDVTKVQEKIICCDPPVIRLLKNGSNTALIHLKWGESPSRMVVDYTKSWGFEPVIQQALARMNEAGVSQ</sequence>
<geneLocation type="plasmid" evidence="1">
    <name>pNK546-KPC</name>
</geneLocation>
<evidence type="ECO:0000313" key="1">
    <source>
        <dbReference type="EMBL" id="QFX78559.1"/>
    </source>
</evidence>
<accession>A0A5P9WAS0</accession>
<dbReference type="EMBL" id="MN433457">
    <property type="protein sequence ID" value="QFX78559.1"/>
    <property type="molecule type" value="Genomic_DNA"/>
</dbReference>
<gene>
    <name evidence="1" type="ORF">pNK546KPC_0349</name>
</gene>
<keyword evidence="1" id="KW-0614">Plasmid</keyword>
<dbReference type="AlphaFoldDB" id="A0A5P9WAS0"/>
<reference evidence="1" key="1">
    <citation type="submission" date="2019-09" db="EMBL/GenBank/DDBJ databases">
        <authorList>
            <person name="Li Z."/>
        </authorList>
    </citation>
    <scope>NUCLEOTIDE SEQUENCE</scope>
    <source>
        <strain evidence="1">PAB546</strain>
        <plasmid evidence="1">pNK546-KPC</plasmid>
    </source>
</reference>
<name>A0A5P9WAS0_PSEAI</name>
<organism evidence="1">
    <name type="scientific">Pseudomonas aeruginosa</name>
    <dbReference type="NCBI Taxonomy" id="287"/>
    <lineage>
        <taxon>Bacteria</taxon>
        <taxon>Pseudomonadati</taxon>
        <taxon>Pseudomonadota</taxon>
        <taxon>Gammaproteobacteria</taxon>
        <taxon>Pseudomonadales</taxon>
        <taxon>Pseudomonadaceae</taxon>
        <taxon>Pseudomonas</taxon>
    </lineage>
</organism>
<protein>
    <submittedName>
        <fullName evidence="1">Uncharacterized protein</fullName>
    </submittedName>
</protein>
<dbReference type="RefSeq" id="WP_021018390.1">
    <property type="nucleotide sequence ID" value="NZ_CP064392.1"/>
</dbReference>
<proteinExistence type="predicted"/>